<proteinExistence type="predicted"/>
<comment type="caution">
    <text evidence="1">The sequence shown here is derived from an EMBL/GenBank/DDBJ whole genome shotgun (WGS) entry which is preliminary data.</text>
</comment>
<dbReference type="AlphaFoldDB" id="A0A0L0NUW3"/>
<organism evidence="1 2">
    <name type="scientific">Candidozyma auris</name>
    <name type="common">Yeast</name>
    <name type="synonym">Candida auris</name>
    <dbReference type="NCBI Taxonomy" id="498019"/>
    <lineage>
        <taxon>Eukaryota</taxon>
        <taxon>Fungi</taxon>
        <taxon>Dikarya</taxon>
        <taxon>Ascomycota</taxon>
        <taxon>Saccharomycotina</taxon>
        <taxon>Pichiomycetes</taxon>
        <taxon>Metschnikowiaceae</taxon>
        <taxon>Candidozyma</taxon>
    </lineage>
</organism>
<dbReference type="Proteomes" id="UP000037122">
    <property type="component" value="Unassembled WGS sequence"/>
</dbReference>
<accession>A0A0L0NUW3</accession>
<dbReference type="EMBL" id="LGST01000041">
    <property type="protein sequence ID" value="KND97789.1"/>
    <property type="molecule type" value="Genomic_DNA"/>
</dbReference>
<evidence type="ECO:0000313" key="2">
    <source>
        <dbReference type="Proteomes" id="UP000037122"/>
    </source>
</evidence>
<evidence type="ECO:0000313" key="1">
    <source>
        <dbReference type="EMBL" id="KND97789.1"/>
    </source>
</evidence>
<protein>
    <submittedName>
        <fullName evidence="1">Uncharacterized protein</fullName>
    </submittedName>
</protein>
<sequence length="125" mass="14061">MDLQFHPARTKVPPWINGLLRGPLLEIMLAHHTVDTRTSTQERQSIRNEFFRSHAITKLAPRKFTLVNSGLPCSRPLESSWTHGKANLASLPGATTKAPLFAASANYWRAGAKKWQDMKGREQIT</sequence>
<gene>
    <name evidence="1" type="ORF">QG37_06203</name>
</gene>
<dbReference type="VEuPathDB" id="FungiDB:QG37_06203"/>
<reference evidence="2" key="1">
    <citation type="journal article" date="2015" name="BMC Genomics">
        <title>Draft genome of a commonly misdiagnosed multidrug resistant pathogen Candida auris.</title>
        <authorList>
            <person name="Chatterjee S."/>
            <person name="Alampalli S.V."/>
            <person name="Nageshan R.K."/>
            <person name="Chettiar S.T."/>
            <person name="Joshi S."/>
            <person name="Tatu U.S."/>
        </authorList>
    </citation>
    <scope>NUCLEOTIDE SEQUENCE [LARGE SCALE GENOMIC DNA]</scope>
    <source>
        <strain evidence="2">6684</strain>
    </source>
</reference>
<name>A0A0L0NUW3_CANAR</name>